<evidence type="ECO:0008006" key="3">
    <source>
        <dbReference type="Google" id="ProtNLM"/>
    </source>
</evidence>
<dbReference type="InterPro" id="IPR029024">
    <property type="entry name" value="TerB-like"/>
</dbReference>
<evidence type="ECO:0000313" key="2">
    <source>
        <dbReference type="Proteomes" id="UP000198599"/>
    </source>
</evidence>
<dbReference type="OrthoDB" id="8448017at2"/>
<dbReference type="AlphaFoldDB" id="A0A1I4ZT13"/>
<dbReference type="CDD" id="cd07176">
    <property type="entry name" value="terB"/>
    <property type="match status" value="1"/>
</dbReference>
<sequence>MTEQIEHSLTPQDCLVAIMIAVSASDEDMRTAELVKIESAVNHLPIFADYDMDRLGVMSQTVFDLFTVEEGLDALFGLIRANLPERLNETAYALACDVGAADGKLNERELRLLEELRYELDIDRLHAAAIERGARARHMTL</sequence>
<proteinExistence type="predicted"/>
<dbReference type="SUPFAM" id="SSF158682">
    <property type="entry name" value="TerB-like"/>
    <property type="match status" value="1"/>
</dbReference>
<gene>
    <name evidence="1" type="ORF">SAMN04487859_10474</name>
</gene>
<dbReference type="RefSeq" id="WP_092835520.1">
    <property type="nucleotide sequence ID" value="NZ_FOVP01000004.1"/>
</dbReference>
<dbReference type="STRING" id="1005928.SAMN04487859_10474"/>
<evidence type="ECO:0000313" key="1">
    <source>
        <dbReference type="EMBL" id="SFN53140.1"/>
    </source>
</evidence>
<dbReference type="Gene3D" id="1.10.3680.10">
    <property type="entry name" value="TerB-like"/>
    <property type="match status" value="1"/>
</dbReference>
<protein>
    <recommendedName>
        <fullName evidence="3">Tellurite resistance protein TerB</fullName>
    </recommendedName>
</protein>
<organism evidence="1 2">
    <name type="scientific">Roseovarius lutimaris</name>
    <dbReference type="NCBI Taxonomy" id="1005928"/>
    <lineage>
        <taxon>Bacteria</taxon>
        <taxon>Pseudomonadati</taxon>
        <taxon>Pseudomonadota</taxon>
        <taxon>Alphaproteobacteria</taxon>
        <taxon>Rhodobacterales</taxon>
        <taxon>Roseobacteraceae</taxon>
        <taxon>Roseovarius</taxon>
    </lineage>
</organism>
<keyword evidence="2" id="KW-1185">Reference proteome</keyword>
<reference evidence="2" key="1">
    <citation type="submission" date="2016-10" db="EMBL/GenBank/DDBJ databases">
        <authorList>
            <person name="Varghese N."/>
            <person name="Submissions S."/>
        </authorList>
    </citation>
    <scope>NUCLEOTIDE SEQUENCE [LARGE SCALE GENOMIC DNA]</scope>
    <source>
        <strain evidence="2">DSM 28463</strain>
    </source>
</reference>
<dbReference type="EMBL" id="FOVP01000004">
    <property type="protein sequence ID" value="SFN53140.1"/>
    <property type="molecule type" value="Genomic_DNA"/>
</dbReference>
<name>A0A1I4ZT13_9RHOB</name>
<dbReference type="Proteomes" id="UP000198599">
    <property type="component" value="Unassembled WGS sequence"/>
</dbReference>
<accession>A0A1I4ZT13</accession>